<organism evidence="2 3">
    <name type="scientific">Bionectria ochroleuca</name>
    <name type="common">Gliocladium roseum</name>
    <dbReference type="NCBI Taxonomy" id="29856"/>
    <lineage>
        <taxon>Eukaryota</taxon>
        <taxon>Fungi</taxon>
        <taxon>Dikarya</taxon>
        <taxon>Ascomycota</taxon>
        <taxon>Pezizomycotina</taxon>
        <taxon>Sordariomycetes</taxon>
        <taxon>Hypocreomycetidae</taxon>
        <taxon>Hypocreales</taxon>
        <taxon>Bionectriaceae</taxon>
        <taxon>Clonostachys</taxon>
    </lineage>
</organism>
<proteinExistence type="predicted"/>
<comment type="caution">
    <text evidence="2">The sequence shown here is derived from an EMBL/GenBank/DDBJ whole genome shotgun (WGS) entry which is preliminary data.</text>
</comment>
<reference evidence="2 3" key="1">
    <citation type="submission" date="2019-06" db="EMBL/GenBank/DDBJ databases">
        <authorList>
            <person name="Broberg M."/>
        </authorList>
    </citation>
    <scope>NUCLEOTIDE SEQUENCE [LARGE SCALE GENOMIC DNA]</scope>
</reference>
<evidence type="ECO:0000313" key="3">
    <source>
        <dbReference type="Proteomes" id="UP000766486"/>
    </source>
</evidence>
<evidence type="ECO:0000256" key="1">
    <source>
        <dbReference type="SAM" id="MobiDB-lite"/>
    </source>
</evidence>
<keyword evidence="3" id="KW-1185">Reference proteome</keyword>
<feature type="compositionally biased region" description="Basic and acidic residues" evidence="1">
    <location>
        <begin position="296"/>
        <end position="312"/>
    </location>
</feature>
<evidence type="ECO:0000313" key="2">
    <source>
        <dbReference type="EMBL" id="VUC35983.1"/>
    </source>
</evidence>
<name>A0ABY6UZ86_BIOOC</name>
<feature type="region of interest" description="Disordered" evidence="1">
    <location>
        <begin position="332"/>
        <end position="355"/>
    </location>
</feature>
<accession>A0ABY6UZ86</accession>
<dbReference type="Proteomes" id="UP000766486">
    <property type="component" value="Unassembled WGS sequence"/>
</dbReference>
<protein>
    <recommendedName>
        <fullName evidence="4">AGC-kinase C-terminal domain-containing protein</fullName>
    </recommendedName>
</protein>
<evidence type="ECO:0008006" key="4">
    <source>
        <dbReference type="Google" id="ProtNLM"/>
    </source>
</evidence>
<sequence length="355" mass="40226">MSVEDEWKIVRPMQRVKTEVIFCRDEPENFLPPKIESPIEILDSPDSDAEEPRYDLSWLYKPYLPRPRAIAPDRDSSLSYPSTGDCLSNVSDRFRPNSLQEDKLREPEESWNLLTRVKNWMFRDYDPLVKEDDSATGSDMVYDVNISAQENMAGTFPPDIAESLNSETHEYARFHSSQNASICHGNAQVSYTGNPSFRDLEASIQGTSFFDYSSDEDLDASFHTARDESRDSINVAILLGRLSDHETLSEDNEAGKLETEPGNSMGKGLRGCSFYDFSGKLHEGRESFLAGDEDETRSPSPDELRVNKPDSRPILDRDCLGTSLYYDLFEEQGSKKHVEGEPTCEIRNTKGAQEK</sequence>
<feature type="region of interest" description="Disordered" evidence="1">
    <location>
        <begin position="288"/>
        <end position="312"/>
    </location>
</feature>
<gene>
    <name evidence="2" type="ORF">CLO192961_LOCUS431300</name>
</gene>
<dbReference type="EMBL" id="CABFNS010000924">
    <property type="protein sequence ID" value="VUC35983.1"/>
    <property type="molecule type" value="Genomic_DNA"/>
</dbReference>